<keyword evidence="7" id="KW-0379">Hydroxylation</keyword>
<evidence type="ECO:0000256" key="1">
    <source>
        <dbReference type="ARBA" id="ARBA00004239"/>
    </source>
</evidence>
<evidence type="ECO:0000256" key="3">
    <source>
        <dbReference type="ARBA" id="ARBA00022525"/>
    </source>
</evidence>
<protein>
    <submittedName>
        <fullName evidence="9">Uncharacterized protein</fullName>
    </submittedName>
</protein>
<name>A0A1R3HX44_COCAP</name>
<evidence type="ECO:0000313" key="10">
    <source>
        <dbReference type="Proteomes" id="UP000188268"/>
    </source>
</evidence>
<comment type="similarity">
    <text evidence="2">Belongs to the CLV3/ESR signal peptide family.</text>
</comment>
<dbReference type="AlphaFoldDB" id="A0A1R3HX44"/>
<evidence type="ECO:0000256" key="6">
    <source>
        <dbReference type="ARBA" id="ARBA00023180"/>
    </source>
</evidence>
<comment type="subcellular location">
    <subcellularLocation>
        <location evidence="1">Secreted</location>
        <location evidence="1">Extracellular space</location>
    </subcellularLocation>
</comment>
<evidence type="ECO:0000256" key="4">
    <source>
        <dbReference type="ARBA" id="ARBA00022729"/>
    </source>
</evidence>
<evidence type="ECO:0000256" key="5">
    <source>
        <dbReference type="ARBA" id="ARBA00022782"/>
    </source>
</evidence>
<dbReference type="PANTHER" id="PTHR36016">
    <property type="entry name" value="CLAVATA3/ESR (CLE)-RELATED PROTEIN 7"/>
    <property type="match status" value="1"/>
</dbReference>
<dbReference type="EMBL" id="AWWV01011056">
    <property type="protein sequence ID" value="OMO74840.1"/>
    <property type="molecule type" value="Genomic_DNA"/>
</dbReference>
<evidence type="ECO:0000256" key="2">
    <source>
        <dbReference type="ARBA" id="ARBA00005416"/>
    </source>
</evidence>
<feature type="chain" id="PRO_5012367828" evidence="8">
    <location>
        <begin position="28"/>
        <end position="82"/>
    </location>
</feature>
<keyword evidence="5" id="KW-0221">Differentiation</keyword>
<keyword evidence="6" id="KW-0325">Glycoprotein</keyword>
<dbReference type="GO" id="GO:0030154">
    <property type="term" value="P:cell differentiation"/>
    <property type="evidence" value="ECO:0007669"/>
    <property type="project" value="UniProtKB-KW"/>
</dbReference>
<feature type="signal peptide" evidence="8">
    <location>
        <begin position="1"/>
        <end position="27"/>
    </location>
</feature>
<evidence type="ECO:0000256" key="7">
    <source>
        <dbReference type="ARBA" id="ARBA00023278"/>
    </source>
</evidence>
<dbReference type="Gramene" id="OMO74840">
    <property type="protein sequence ID" value="OMO74840"/>
    <property type="gene ID" value="CCACVL1_16435"/>
</dbReference>
<keyword evidence="3" id="KW-0964">Secreted</keyword>
<comment type="caution">
    <text evidence="9">The sequence shown here is derived from an EMBL/GenBank/DDBJ whole genome shotgun (WGS) entry which is preliminary data.</text>
</comment>
<evidence type="ECO:0000256" key="8">
    <source>
        <dbReference type="SAM" id="SignalP"/>
    </source>
</evidence>
<organism evidence="9 10">
    <name type="scientific">Corchorus capsularis</name>
    <name type="common">Jute</name>
    <dbReference type="NCBI Taxonomy" id="210143"/>
    <lineage>
        <taxon>Eukaryota</taxon>
        <taxon>Viridiplantae</taxon>
        <taxon>Streptophyta</taxon>
        <taxon>Embryophyta</taxon>
        <taxon>Tracheophyta</taxon>
        <taxon>Spermatophyta</taxon>
        <taxon>Magnoliopsida</taxon>
        <taxon>eudicotyledons</taxon>
        <taxon>Gunneridae</taxon>
        <taxon>Pentapetalae</taxon>
        <taxon>rosids</taxon>
        <taxon>malvids</taxon>
        <taxon>Malvales</taxon>
        <taxon>Malvaceae</taxon>
        <taxon>Grewioideae</taxon>
        <taxon>Apeibeae</taxon>
        <taxon>Corchorus</taxon>
    </lineage>
</organism>
<accession>A0A1R3HX44</accession>
<gene>
    <name evidence="9" type="ORF">CCACVL1_16435</name>
</gene>
<sequence length="82" mass="9132">MATASKTRLMLLFIMILLMVIMRNSEARPSHGISTTAKKVDSGAILKKLGYDLSKIAYYRRMLSGDIPNRVSPGGPDPQHHY</sequence>
<dbReference type="OMA" id="ASKTRLM"/>
<reference evidence="9 10" key="1">
    <citation type="submission" date="2013-09" db="EMBL/GenBank/DDBJ databases">
        <title>Corchorus capsularis genome sequencing.</title>
        <authorList>
            <person name="Alam M."/>
            <person name="Haque M.S."/>
            <person name="Islam M.S."/>
            <person name="Emdad E.M."/>
            <person name="Islam M.M."/>
            <person name="Ahmed B."/>
            <person name="Halim A."/>
            <person name="Hossen Q.M.M."/>
            <person name="Hossain M.Z."/>
            <person name="Ahmed R."/>
            <person name="Khan M.M."/>
            <person name="Islam R."/>
            <person name="Rashid M.M."/>
            <person name="Khan S.A."/>
            <person name="Rahman M.S."/>
            <person name="Alam M."/>
        </authorList>
    </citation>
    <scope>NUCLEOTIDE SEQUENCE [LARGE SCALE GENOMIC DNA]</scope>
    <source>
        <strain evidence="10">cv. CVL-1</strain>
        <tissue evidence="9">Whole seedling</tissue>
    </source>
</reference>
<evidence type="ECO:0000313" key="9">
    <source>
        <dbReference type="EMBL" id="OMO74840.1"/>
    </source>
</evidence>
<dbReference type="OrthoDB" id="1406315at2759"/>
<keyword evidence="10" id="KW-1185">Reference proteome</keyword>
<dbReference type="PANTHER" id="PTHR36016:SF4">
    <property type="entry name" value="CLAVATA3_ESR (CLE) GENE FAMILY MEMBER"/>
    <property type="match status" value="1"/>
</dbReference>
<dbReference type="GO" id="GO:0005576">
    <property type="term" value="C:extracellular region"/>
    <property type="evidence" value="ECO:0007669"/>
    <property type="project" value="UniProtKB-SubCell"/>
</dbReference>
<dbReference type="InterPro" id="IPR039617">
    <property type="entry name" value="CLAVATA3-CLE"/>
</dbReference>
<dbReference type="Proteomes" id="UP000188268">
    <property type="component" value="Unassembled WGS sequence"/>
</dbReference>
<proteinExistence type="inferred from homology"/>
<keyword evidence="4 8" id="KW-0732">Signal</keyword>